<feature type="compositionally biased region" description="Basic residues" evidence="1">
    <location>
        <begin position="28"/>
        <end position="40"/>
    </location>
</feature>
<proteinExistence type="predicted"/>
<evidence type="ECO:0000313" key="2">
    <source>
        <dbReference type="EMBL" id="KAK7539561.1"/>
    </source>
</evidence>
<dbReference type="EMBL" id="JBBPEH010000004">
    <property type="protein sequence ID" value="KAK7539561.1"/>
    <property type="molecule type" value="Genomic_DNA"/>
</dbReference>
<feature type="region of interest" description="Disordered" evidence="1">
    <location>
        <begin position="1"/>
        <end position="101"/>
    </location>
</feature>
<feature type="region of interest" description="Disordered" evidence="1">
    <location>
        <begin position="276"/>
        <end position="295"/>
    </location>
</feature>
<dbReference type="Proteomes" id="UP001360953">
    <property type="component" value="Unassembled WGS sequence"/>
</dbReference>
<evidence type="ECO:0000256" key="1">
    <source>
        <dbReference type="SAM" id="MobiDB-lite"/>
    </source>
</evidence>
<reference evidence="2 3" key="1">
    <citation type="submission" date="2024-04" db="EMBL/GenBank/DDBJ databases">
        <title>Phyllosticta paracitricarpa is synonymous to the EU quarantine fungus P. citricarpa based on phylogenomic analyses.</title>
        <authorList>
            <consortium name="Lawrence Berkeley National Laboratory"/>
            <person name="Van ingen-buijs V.A."/>
            <person name="Van westerhoven A.C."/>
            <person name="Haridas S."/>
            <person name="Skiadas P."/>
            <person name="Martin F."/>
            <person name="Groenewald J.Z."/>
            <person name="Crous P.W."/>
            <person name="Seidl M.F."/>
        </authorList>
    </citation>
    <scope>NUCLEOTIDE SEQUENCE [LARGE SCALE GENOMIC DNA]</scope>
    <source>
        <strain evidence="2 3">CPC 17464</strain>
    </source>
</reference>
<comment type="caution">
    <text evidence="2">The sequence shown here is derived from an EMBL/GenBank/DDBJ whole genome shotgun (WGS) entry which is preliminary data.</text>
</comment>
<accession>A0ABR1LWM3</accession>
<evidence type="ECO:0000313" key="3">
    <source>
        <dbReference type="Proteomes" id="UP001360953"/>
    </source>
</evidence>
<gene>
    <name evidence="2" type="ORF">J3D65DRAFT_284227</name>
</gene>
<name>A0ABR1LWM3_9PEZI</name>
<feature type="compositionally biased region" description="Low complexity" evidence="1">
    <location>
        <begin position="66"/>
        <end position="83"/>
    </location>
</feature>
<protein>
    <submittedName>
        <fullName evidence="2">Uncharacterized protein</fullName>
    </submittedName>
</protein>
<dbReference type="RefSeq" id="XP_066656832.1">
    <property type="nucleotide sequence ID" value="XM_066795101.1"/>
</dbReference>
<dbReference type="GeneID" id="92028007"/>
<keyword evidence="3" id="KW-1185">Reference proteome</keyword>
<sequence length="295" mass="32581">MPPKHKKQWPTPPSDNAALPNYDDTARYRQRHRHRHRHFHPSPLPSLAGNHPSRHQRARIHLPPNLQSHNPSSSPISPHLISQTTVGQDRAATHHLRRGSTLGSQLKLALTSALQSFFIFSLSSGRCLQHQGPKQAQRGPSWVSCLVLDNLAGRAPTHAGPVPVWALPSDAAPHHSYIRADAALPGRTPSCDLSGAAELRGAPQRPLAQNRQARRLSHEALMARHLSWTHAAVGRGFRNNLQALRLSTIYSSLYLRTTLAREDANLRQLLERMGMSTTTQDPPSLLHLPCSEAGP</sequence>
<organism evidence="2 3">
    <name type="scientific">Phyllosticta citribraziliensis</name>
    <dbReference type="NCBI Taxonomy" id="989973"/>
    <lineage>
        <taxon>Eukaryota</taxon>
        <taxon>Fungi</taxon>
        <taxon>Dikarya</taxon>
        <taxon>Ascomycota</taxon>
        <taxon>Pezizomycotina</taxon>
        <taxon>Dothideomycetes</taxon>
        <taxon>Dothideomycetes incertae sedis</taxon>
        <taxon>Botryosphaeriales</taxon>
        <taxon>Phyllostictaceae</taxon>
        <taxon>Phyllosticta</taxon>
    </lineage>
</organism>